<dbReference type="Gene3D" id="3.40.50.1820">
    <property type="entry name" value="alpha/beta hydrolase"/>
    <property type="match status" value="1"/>
</dbReference>
<sequence length="141" mass="15128">AAGSGPRPVVVAVMGGAWTIGHRLWNVLLAARLAEAGAMVVAVDYRNSEYNFVWSILTDLRTACLLDSPALESAGIPSEVPRGRMANAGLLFCVCCDESRQPPPVDIYIEGAQSYDNGGSDDAQVKVLRHLPDVYAQQNLE</sequence>
<dbReference type="OrthoDB" id="6495301at2759"/>
<feature type="non-terminal residue" evidence="1">
    <location>
        <position position="1"/>
    </location>
</feature>
<proteinExistence type="predicted"/>
<evidence type="ECO:0000313" key="1">
    <source>
        <dbReference type="EMBL" id="OLP75329.1"/>
    </source>
</evidence>
<name>A0A1Q9BXB7_SYMMI</name>
<accession>A0A1Q9BXB7</accession>
<gene>
    <name evidence="1" type="primary">IMCE</name>
    <name evidence="1" type="ORF">AK812_SmicGene44895</name>
</gene>
<comment type="caution">
    <text evidence="1">The sequence shown here is derived from an EMBL/GenBank/DDBJ whole genome shotgun (WGS) entry which is preliminary data.</text>
</comment>
<keyword evidence="2" id="KW-1185">Reference proteome</keyword>
<dbReference type="AlphaFoldDB" id="A0A1Q9BXB7"/>
<protein>
    <submittedName>
        <fullName evidence="1">Putative isoprenylcysteine alpha-carbonyl methylesterase ICME</fullName>
    </submittedName>
</protein>
<organism evidence="1 2">
    <name type="scientific">Symbiodinium microadriaticum</name>
    <name type="common">Dinoflagellate</name>
    <name type="synonym">Zooxanthella microadriatica</name>
    <dbReference type="NCBI Taxonomy" id="2951"/>
    <lineage>
        <taxon>Eukaryota</taxon>
        <taxon>Sar</taxon>
        <taxon>Alveolata</taxon>
        <taxon>Dinophyceae</taxon>
        <taxon>Suessiales</taxon>
        <taxon>Symbiodiniaceae</taxon>
        <taxon>Symbiodinium</taxon>
    </lineage>
</organism>
<dbReference type="EMBL" id="LSRX01002578">
    <property type="protein sequence ID" value="OLP75329.1"/>
    <property type="molecule type" value="Genomic_DNA"/>
</dbReference>
<dbReference type="SUPFAM" id="SSF53474">
    <property type="entry name" value="alpha/beta-Hydrolases"/>
    <property type="match status" value="1"/>
</dbReference>
<dbReference type="Proteomes" id="UP000186817">
    <property type="component" value="Unassembled WGS sequence"/>
</dbReference>
<dbReference type="InterPro" id="IPR029058">
    <property type="entry name" value="AB_hydrolase_fold"/>
</dbReference>
<evidence type="ECO:0000313" key="2">
    <source>
        <dbReference type="Proteomes" id="UP000186817"/>
    </source>
</evidence>
<reference evidence="1 2" key="1">
    <citation type="submission" date="2016-02" db="EMBL/GenBank/DDBJ databases">
        <title>Genome analysis of coral dinoflagellate symbionts highlights evolutionary adaptations to a symbiotic lifestyle.</title>
        <authorList>
            <person name="Aranda M."/>
            <person name="Li Y."/>
            <person name="Liew Y.J."/>
            <person name="Baumgarten S."/>
            <person name="Simakov O."/>
            <person name="Wilson M."/>
            <person name="Piel J."/>
            <person name="Ashoor H."/>
            <person name="Bougouffa S."/>
            <person name="Bajic V.B."/>
            <person name="Ryu T."/>
            <person name="Ravasi T."/>
            <person name="Bayer T."/>
            <person name="Micklem G."/>
            <person name="Kim H."/>
            <person name="Bhak J."/>
            <person name="Lajeunesse T.C."/>
            <person name="Voolstra C.R."/>
        </authorList>
    </citation>
    <scope>NUCLEOTIDE SEQUENCE [LARGE SCALE GENOMIC DNA]</scope>
    <source>
        <strain evidence="1 2">CCMP2467</strain>
    </source>
</reference>